<evidence type="ECO:0000313" key="2">
    <source>
        <dbReference type="EMBL" id="EHK42228.1"/>
    </source>
</evidence>
<dbReference type="InterPro" id="IPR035994">
    <property type="entry name" value="Nucleoside_phosphorylase_sf"/>
</dbReference>
<evidence type="ECO:0000256" key="1">
    <source>
        <dbReference type="SAM" id="SignalP"/>
    </source>
</evidence>
<dbReference type="InterPro" id="IPR053137">
    <property type="entry name" value="NLR-like"/>
</dbReference>
<dbReference type="PANTHER" id="PTHR46082">
    <property type="entry name" value="ATP/GTP-BINDING PROTEIN-RELATED"/>
    <property type="match status" value="1"/>
</dbReference>
<dbReference type="SUPFAM" id="SSF53167">
    <property type="entry name" value="Purine and uridine phosphorylases"/>
    <property type="match status" value="1"/>
</dbReference>
<comment type="caution">
    <text evidence="2">The sequence shown here is derived from an EMBL/GenBank/DDBJ whole genome shotgun (WGS) entry which is preliminary data.</text>
</comment>
<dbReference type="OrthoDB" id="4898949at2759"/>
<dbReference type="KEGG" id="tatv:25782918"/>
<dbReference type="PANTHER" id="PTHR46082:SF6">
    <property type="entry name" value="AAA+ ATPASE DOMAIN-CONTAINING PROTEIN-RELATED"/>
    <property type="match status" value="1"/>
</dbReference>
<dbReference type="STRING" id="452589.G9P6B3"/>
<dbReference type="AlphaFoldDB" id="G9P6B3"/>
<gene>
    <name evidence="2" type="ORF">TRIATDRAFT_312739</name>
</gene>
<proteinExistence type="predicted"/>
<keyword evidence="1" id="KW-0732">Signal</keyword>
<dbReference type="RefSeq" id="XP_013940414.1">
    <property type="nucleotide sequence ID" value="XM_014084939.1"/>
</dbReference>
<dbReference type="Proteomes" id="UP000005426">
    <property type="component" value="Unassembled WGS sequence"/>
</dbReference>
<feature type="chain" id="PRO_5003525208" description="Nucleoside phosphorylase domain-containing protein" evidence="1">
    <location>
        <begin position="20"/>
        <end position="224"/>
    </location>
</feature>
<dbReference type="EMBL" id="ABDG02000027">
    <property type="protein sequence ID" value="EHK42228.1"/>
    <property type="molecule type" value="Genomic_DNA"/>
</dbReference>
<feature type="signal peptide" evidence="1">
    <location>
        <begin position="1"/>
        <end position="19"/>
    </location>
</feature>
<dbReference type="GO" id="GO:0009116">
    <property type="term" value="P:nucleoside metabolic process"/>
    <property type="evidence" value="ECO:0007669"/>
    <property type="project" value="InterPro"/>
</dbReference>
<evidence type="ECO:0008006" key="4">
    <source>
        <dbReference type="Google" id="ProtNLM"/>
    </source>
</evidence>
<dbReference type="GO" id="GO:0003824">
    <property type="term" value="F:catalytic activity"/>
    <property type="evidence" value="ECO:0007669"/>
    <property type="project" value="InterPro"/>
</dbReference>
<dbReference type="HOGENOM" id="CLU_1235174_0_0_1"/>
<protein>
    <recommendedName>
        <fullName evidence="4">Nucleoside phosphorylase domain-containing protein</fullName>
    </recommendedName>
</protein>
<dbReference type="Gene3D" id="3.40.50.1580">
    <property type="entry name" value="Nucleoside phosphorylase domain"/>
    <property type="match status" value="1"/>
</dbReference>
<accession>G9P6B3</accession>
<sequence length="224" mass="25294">MGHFNVVVVLLCSSGRAPAASATASLRSSYNSIKLLLLAGICEGIPDAKGEELLLGDVVISETVIEYDLGTQSKNTIEKMHGHANKNMRSFTTNIKPERGYELLEGKVAFFLQQIQDHASELKYRQRHKATTYMYPGSAHDILFELTYRYRHYNSSQCVCAGYNPDEDSYAVCDQSVDLNCEQTGCELKSMKTRTRLRQKNKLENDENSMSANPTHLSWTLWIR</sequence>
<evidence type="ECO:0000313" key="3">
    <source>
        <dbReference type="Proteomes" id="UP000005426"/>
    </source>
</evidence>
<reference evidence="2 3" key="1">
    <citation type="journal article" date="2011" name="Genome Biol.">
        <title>Comparative genome sequence analysis underscores mycoparasitism as the ancestral life style of Trichoderma.</title>
        <authorList>
            <person name="Kubicek C.P."/>
            <person name="Herrera-Estrella A."/>
            <person name="Seidl-Seiboth V."/>
            <person name="Martinez D.A."/>
            <person name="Druzhinina I.S."/>
            <person name="Thon M."/>
            <person name="Zeilinger S."/>
            <person name="Casas-Flores S."/>
            <person name="Horwitz B.A."/>
            <person name="Mukherjee P.K."/>
            <person name="Mukherjee M."/>
            <person name="Kredics L."/>
            <person name="Alcaraz L.D."/>
            <person name="Aerts A."/>
            <person name="Antal Z."/>
            <person name="Atanasova L."/>
            <person name="Cervantes-Badillo M.G."/>
            <person name="Challacombe J."/>
            <person name="Chertkov O."/>
            <person name="McCluskey K."/>
            <person name="Coulpier F."/>
            <person name="Deshpande N."/>
            <person name="von Doehren H."/>
            <person name="Ebbole D.J."/>
            <person name="Esquivel-Naranjo E.U."/>
            <person name="Fekete E."/>
            <person name="Flipphi M."/>
            <person name="Glaser F."/>
            <person name="Gomez-Rodriguez E.Y."/>
            <person name="Gruber S."/>
            <person name="Han C."/>
            <person name="Henrissat B."/>
            <person name="Hermosa R."/>
            <person name="Hernandez-Onate M."/>
            <person name="Karaffa L."/>
            <person name="Kosti I."/>
            <person name="Le Crom S."/>
            <person name="Lindquist E."/>
            <person name="Lucas S."/>
            <person name="Luebeck M."/>
            <person name="Luebeck P.S."/>
            <person name="Margeot A."/>
            <person name="Metz B."/>
            <person name="Misra M."/>
            <person name="Nevalainen H."/>
            <person name="Omann M."/>
            <person name="Packer N."/>
            <person name="Perrone G."/>
            <person name="Uresti-Rivera E.E."/>
            <person name="Salamov A."/>
            <person name="Schmoll M."/>
            <person name="Seiboth B."/>
            <person name="Shapiro H."/>
            <person name="Sukno S."/>
            <person name="Tamayo-Ramos J.A."/>
            <person name="Tisch D."/>
            <person name="Wiest A."/>
            <person name="Wilkinson H.H."/>
            <person name="Zhang M."/>
            <person name="Coutinho P.M."/>
            <person name="Kenerley C.M."/>
            <person name="Monte E."/>
            <person name="Baker S.E."/>
            <person name="Grigoriev I.V."/>
        </authorList>
    </citation>
    <scope>NUCLEOTIDE SEQUENCE [LARGE SCALE GENOMIC DNA]</scope>
    <source>
        <strain evidence="3">ATCC 20476 / IMI 206040</strain>
    </source>
</reference>
<keyword evidence="3" id="KW-1185">Reference proteome</keyword>
<organism evidence="2 3">
    <name type="scientific">Hypocrea atroviridis (strain ATCC 20476 / IMI 206040)</name>
    <name type="common">Trichoderma atroviride</name>
    <dbReference type="NCBI Taxonomy" id="452589"/>
    <lineage>
        <taxon>Eukaryota</taxon>
        <taxon>Fungi</taxon>
        <taxon>Dikarya</taxon>
        <taxon>Ascomycota</taxon>
        <taxon>Pezizomycotina</taxon>
        <taxon>Sordariomycetes</taxon>
        <taxon>Hypocreomycetidae</taxon>
        <taxon>Hypocreales</taxon>
        <taxon>Hypocreaceae</taxon>
        <taxon>Trichoderma</taxon>
    </lineage>
</organism>
<dbReference type="GeneID" id="25782918"/>
<name>G9P6B3_HYPAI</name>